<gene>
    <name evidence="4" type="ORF">XD73_1047</name>
</gene>
<dbReference type="EMBL" id="LGFU01000076">
    <property type="protein sequence ID" value="KUK46086.1"/>
    <property type="molecule type" value="Genomic_DNA"/>
</dbReference>
<organism evidence="4 5">
    <name type="scientific">Anaerolinea thermophila</name>
    <dbReference type="NCBI Taxonomy" id="167964"/>
    <lineage>
        <taxon>Bacteria</taxon>
        <taxon>Bacillati</taxon>
        <taxon>Chloroflexota</taxon>
        <taxon>Anaerolineae</taxon>
        <taxon>Anaerolineales</taxon>
        <taxon>Anaerolineaceae</taxon>
        <taxon>Anaerolinea</taxon>
    </lineage>
</organism>
<proteinExistence type="predicted"/>
<dbReference type="GO" id="GO:0032259">
    <property type="term" value="P:methylation"/>
    <property type="evidence" value="ECO:0007669"/>
    <property type="project" value="UniProtKB-KW"/>
</dbReference>
<dbReference type="Gene3D" id="3.40.50.150">
    <property type="entry name" value="Vaccinia Virus protein VP39"/>
    <property type="match status" value="1"/>
</dbReference>
<dbReference type="PANTHER" id="PTHR43861:SF1">
    <property type="entry name" value="TRANS-ACONITATE 2-METHYLTRANSFERASE"/>
    <property type="match status" value="1"/>
</dbReference>
<accession>A0A101FX81</accession>
<evidence type="ECO:0000256" key="2">
    <source>
        <dbReference type="ARBA" id="ARBA00022679"/>
    </source>
</evidence>
<keyword evidence="1 4" id="KW-0489">Methyltransferase</keyword>
<dbReference type="SUPFAM" id="SSF53335">
    <property type="entry name" value="S-adenosyl-L-methionine-dependent methyltransferases"/>
    <property type="match status" value="1"/>
</dbReference>
<dbReference type="Pfam" id="PF13649">
    <property type="entry name" value="Methyltransf_25"/>
    <property type="match status" value="1"/>
</dbReference>
<feature type="domain" description="Methyltransferase" evidence="3">
    <location>
        <begin position="48"/>
        <end position="138"/>
    </location>
</feature>
<dbReference type="Proteomes" id="UP000064249">
    <property type="component" value="Unassembled WGS sequence"/>
</dbReference>
<dbReference type="Gene3D" id="2.20.25.110">
    <property type="entry name" value="S-adenosyl-L-methionine-dependent methyltransferases"/>
    <property type="match status" value="1"/>
</dbReference>
<comment type="caution">
    <text evidence="4">The sequence shown here is derived from an EMBL/GenBank/DDBJ whole genome shotgun (WGS) entry which is preliminary data.</text>
</comment>
<evidence type="ECO:0000313" key="4">
    <source>
        <dbReference type="EMBL" id="KUK46086.1"/>
    </source>
</evidence>
<protein>
    <submittedName>
        <fullName evidence="4">Methyltransferase type 12</fullName>
    </submittedName>
</protein>
<dbReference type="CDD" id="cd02440">
    <property type="entry name" value="AdoMet_MTases"/>
    <property type="match status" value="1"/>
</dbReference>
<dbReference type="GO" id="GO:0008168">
    <property type="term" value="F:methyltransferase activity"/>
    <property type="evidence" value="ECO:0007669"/>
    <property type="project" value="UniProtKB-KW"/>
</dbReference>
<dbReference type="InterPro" id="IPR029063">
    <property type="entry name" value="SAM-dependent_MTases_sf"/>
</dbReference>
<reference evidence="4 5" key="1">
    <citation type="journal article" date="2015" name="MBio">
        <title>Genome-Resolved Metagenomic Analysis Reveals Roles for Candidate Phyla and Other Microbial Community Members in Biogeochemical Transformations in Oil Reservoirs.</title>
        <authorList>
            <person name="Hu P."/>
            <person name="Tom L."/>
            <person name="Singh A."/>
            <person name="Thomas B.C."/>
            <person name="Baker B.J."/>
            <person name="Piceno Y.M."/>
            <person name="Andersen G.L."/>
            <person name="Banfield J.F."/>
        </authorList>
    </citation>
    <scope>NUCLEOTIDE SEQUENCE [LARGE SCALE GENOMIC DNA]</scope>
    <source>
        <strain evidence="4">46_16</strain>
    </source>
</reference>
<name>A0A101FX81_9CHLR</name>
<keyword evidence="2 4" id="KW-0808">Transferase</keyword>
<dbReference type="PANTHER" id="PTHR43861">
    <property type="entry name" value="TRANS-ACONITATE 2-METHYLTRANSFERASE-RELATED"/>
    <property type="match status" value="1"/>
</dbReference>
<dbReference type="InterPro" id="IPR041698">
    <property type="entry name" value="Methyltransf_25"/>
</dbReference>
<evidence type="ECO:0000256" key="1">
    <source>
        <dbReference type="ARBA" id="ARBA00022603"/>
    </source>
</evidence>
<evidence type="ECO:0000313" key="5">
    <source>
        <dbReference type="Proteomes" id="UP000064249"/>
    </source>
</evidence>
<evidence type="ECO:0000259" key="3">
    <source>
        <dbReference type="Pfam" id="PF13649"/>
    </source>
</evidence>
<dbReference type="AlphaFoldDB" id="A0A101FX81"/>
<sequence>MSFLFFVIKVQYSIMYNDIASIYQHIFPINQVFLSCLQSLLPEPPASILDVGCGNGQYVDWFSRHGYYAVGIDSSAGMIEKARQDYQGDFLQLDFSRIDQLSDTFDCIFCIGNSLSYLPHESTTKFLRNVFKLLNSDGFFIIQSINWDNYRLNGSMEFPIQYLADGRSFHRSYESLPGSVVLFKTEIQRDAQTLQAWSDFLYPRYAESFQKEIAETGLEVTGVYGDFEQNPYKTSSSPALVITTHKS</sequence>